<dbReference type="GO" id="GO:0005886">
    <property type="term" value="C:plasma membrane"/>
    <property type="evidence" value="ECO:0007669"/>
    <property type="project" value="UniProtKB-SubCell"/>
</dbReference>
<dbReference type="PRINTS" id="PR00237">
    <property type="entry name" value="GPCRRHODOPSN"/>
</dbReference>
<feature type="transmembrane region" description="Helical" evidence="12">
    <location>
        <begin position="238"/>
        <end position="260"/>
    </location>
</feature>
<dbReference type="Pfam" id="PF13853">
    <property type="entry name" value="7tm_4"/>
    <property type="match status" value="1"/>
</dbReference>
<feature type="transmembrane region" description="Helical" evidence="12">
    <location>
        <begin position="60"/>
        <end position="79"/>
    </location>
</feature>
<dbReference type="InterPro" id="IPR000725">
    <property type="entry name" value="Olfact_rcpt"/>
</dbReference>
<evidence type="ECO:0000256" key="10">
    <source>
        <dbReference type="ARBA" id="ARBA00023224"/>
    </source>
</evidence>
<dbReference type="PRINTS" id="PR00245">
    <property type="entry name" value="OLFACTORYR"/>
</dbReference>
<evidence type="ECO:0000256" key="9">
    <source>
        <dbReference type="ARBA" id="ARBA00023170"/>
    </source>
</evidence>
<keyword evidence="2 12" id="KW-1003">Cell membrane</keyword>
<dbReference type="GO" id="GO:0005549">
    <property type="term" value="F:odorant binding"/>
    <property type="evidence" value="ECO:0000318"/>
    <property type="project" value="GO_Central"/>
</dbReference>
<evidence type="ECO:0000256" key="4">
    <source>
        <dbReference type="ARBA" id="ARBA00022692"/>
    </source>
</evidence>
<dbReference type="InterPro" id="IPR050516">
    <property type="entry name" value="Olfactory_GPCR"/>
</dbReference>
<dbReference type="OrthoDB" id="2101615at2759"/>
<feature type="domain" description="G-protein coupled receptors family 1 profile" evidence="13">
    <location>
        <begin position="41"/>
        <end position="290"/>
    </location>
</feature>
<evidence type="ECO:0000256" key="7">
    <source>
        <dbReference type="ARBA" id="ARBA00023040"/>
    </source>
</evidence>
<dbReference type="Proteomes" id="UP000186698">
    <property type="component" value="Chromosome 8L"/>
</dbReference>
<comment type="similarity">
    <text evidence="11">Belongs to the G-protein coupled receptor 1 family.</text>
</comment>
<feature type="transmembrane region" description="Helical" evidence="12">
    <location>
        <begin position="272"/>
        <end position="292"/>
    </location>
</feature>
<dbReference type="OMA" id="CKSHHIN"/>
<dbReference type="InterPro" id="IPR017452">
    <property type="entry name" value="GPCR_Rhodpsn_7TM"/>
</dbReference>
<evidence type="ECO:0000256" key="12">
    <source>
        <dbReference type="RuleBase" id="RU363047"/>
    </source>
</evidence>
<keyword evidence="8 12" id="KW-0472">Membrane</keyword>
<dbReference type="GO" id="GO:0004984">
    <property type="term" value="F:olfactory receptor activity"/>
    <property type="evidence" value="ECO:0000318"/>
    <property type="project" value="GO_Central"/>
</dbReference>
<keyword evidence="3 12" id="KW-0716">Sensory transduction</keyword>
<dbReference type="PANTHER" id="PTHR26452">
    <property type="entry name" value="OLFACTORY RECEPTOR"/>
    <property type="match status" value="1"/>
</dbReference>
<evidence type="ECO:0000259" key="13">
    <source>
        <dbReference type="PROSITE" id="PS50262"/>
    </source>
</evidence>
<reference evidence="15" key="1">
    <citation type="submission" date="2025-08" db="UniProtKB">
        <authorList>
            <consortium name="RefSeq"/>
        </authorList>
    </citation>
    <scope>IDENTIFICATION</scope>
    <source>
        <strain evidence="15">J_2021</strain>
        <tissue evidence="15">Erythrocytes</tissue>
    </source>
</reference>
<protein>
    <recommendedName>
        <fullName evidence="12">Olfactory receptor</fullName>
    </recommendedName>
</protein>
<evidence type="ECO:0000256" key="2">
    <source>
        <dbReference type="ARBA" id="ARBA00022475"/>
    </source>
</evidence>
<keyword evidence="9 11" id="KW-0675">Receptor</keyword>
<keyword evidence="4 11" id="KW-0812">Transmembrane</keyword>
<keyword evidence="5 12" id="KW-0552">Olfaction</keyword>
<name>A0A1L8FC36_XENLA</name>
<evidence type="ECO:0000313" key="15">
    <source>
        <dbReference type="RefSeq" id="XP_018086451.1"/>
    </source>
</evidence>
<dbReference type="AlphaFoldDB" id="A0A1L8FC36"/>
<evidence type="ECO:0000256" key="8">
    <source>
        <dbReference type="ARBA" id="ARBA00023136"/>
    </source>
</evidence>
<feature type="transmembrane region" description="Helical" evidence="12">
    <location>
        <begin position="28"/>
        <end position="53"/>
    </location>
</feature>
<organism evidence="14 15">
    <name type="scientific">Xenopus laevis</name>
    <name type="common">African clawed frog</name>
    <dbReference type="NCBI Taxonomy" id="8355"/>
    <lineage>
        <taxon>Eukaryota</taxon>
        <taxon>Metazoa</taxon>
        <taxon>Chordata</taxon>
        <taxon>Craniata</taxon>
        <taxon>Vertebrata</taxon>
        <taxon>Euteleostomi</taxon>
        <taxon>Amphibia</taxon>
        <taxon>Batrachia</taxon>
        <taxon>Anura</taxon>
        <taxon>Pipoidea</taxon>
        <taxon>Pipidae</taxon>
        <taxon>Xenopodinae</taxon>
        <taxon>Xenopus</taxon>
        <taxon>Xenopus</taxon>
    </lineage>
</organism>
<keyword evidence="14" id="KW-1185">Reference proteome</keyword>
<dbReference type="PROSITE" id="PS50262">
    <property type="entry name" value="G_PROTEIN_RECEP_F1_2"/>
    <property type="match status" value="1"/>
</dbReference>
<evidence type="ECO:0000256" key="1">
    <source>
        <dbReference type="ARBA" id="ARBA00004651"/>
    </source>
</evidence>
<feature type="transmembrane region" description="Helical" evidence="12">
    <location>
        <begin position="99"/>
        <end position="120"/>
    </location>
</feature>
<dbReference type="GO" id="GO:0004930">
    <property type="term" value="F:G protein-coupled receptor activity"/>
    <property type="evidence" value="ECO:0007669"/>
    <property type="project" value="UniProtKB-KW"/>
</dbReference>
<accession>A0A1L8FC36</accession>
<evidence type="ECO:0000313" key="14">
    <source>
        <dbReference type="Proteomes" id="UP000186698"/>
    </source>
</evidence>
<feature type="transmembrane region" description="Helical" evidence="12">
    <location>
        <begin position="140"/>
        <end position="162"/>
    </location>
</feature>
<dbReference type="InterPro" id="IPR000276">
    <property type="entry name" value="GPCR_Rhodpsn"/>
</dbReference>
<dbReference type="FunFam" id="1.20.1070.10:FF:000001">
    <property type="entry name" value="Olfactory receptor"/>
    <property type="match status" value="1"/>
</dbReference>
<dbReference type="CDD" id="cd13954">
    <property type="entry name" value="7tmA_OR"/>
    <property type="match status" value="1"/>
</dbReference>
<evidence type="ECO:0000256" key="3">
    <source>
        <dbReference type="ARBA" id="ARBA00022606"/>
    </source>
</evidence>
<gene>
    <name evidence="15" type="primary">LOC108699103</name>
</gene>
<sequence>MVNANQTASDRFILLGITGIPNSQVLCILIFIIIYLITLTGNALLVIVVGINIRLQTPMYFFLCNLSIIDICLSSTIVPKIMAVSLAKDKSVSLLECAVQMYCHLSLGATECLILAVMAYDRYAAICKPLQYNTVMNKRFCILMATGSWIFCFVSSFIHVVFTFQLPYCKSHHINHFFCEMPPVLRLSCKDTWLNEVAMKISAVLVAMFSFFLTLISYVHIISTILKIRTNKGRLKTFSTCASHLVVVSVFYSTIMFMYMRSHSAYTPEEDKTVSIIYTAVTPMLNPIIYSIRNKDVKGTLRKRLNRQIPEKF</sequence>
<keyword evidence="7 11" id="KW-0297">G-protein coupled receptor</keyword>
<dbReference type="PaxDb" id="8355-A0A1L8FC36"/>
<dbReference type="Gene3D" id="1.20.1070.10">
    <property type="entry name" value="Rhodopsin 7-helix transmembrane proteins"/>
    <property type="match status" value="1"/>
</dbReference>
<evidence type="ECO:0000256" key="6">
    <source>
        <dbReference type="ARBA" id="ARBA00022989"/>
    </source>
</evidence>
<feature type="transmembrane region" description="Helical" evidence="12">
    <location>
        <begin position="201"/>
        <end position="226"/>
    </location>
</feature>
<evidence type="ECO:0000256" key="5">
    <source>
        <dbReference type="ARBA" id="ARBA00022725"/>
    </source>
</evidence>
<proteinExistence type="inferred from homology"/>
<dbReference type="KEGG" id="xla:108699103"/>
<dbReference type="SUPFAM" id="SSF81321">
    <property type="entry name" value="Family A G protein-coupled receptor-like"/>
    <property type="match status" value="1"/>
</dbReference>
<keyword evidence="6 12" id="KW-1133">Transmembrane helix</keyword>
<comment type="subcellular location">
    <subcellularLocation>
        <location evidence="1 12">Cell membrane</location>
        <topology evidence="1 12">Multi-pass membrane protein</topology>
    </subcellularLocation>
</comment>
<dbReference type="RefSeq" id="XP_018086451.1">
    <property type="nucleotide sequence ID" value="XM_018230962.1"/>
</dbReference>
<keyword evidence="10 11" id="KW-0807">Transducer</keyword>
<dbReference type="GeneID" id="108699103"/>
<dbReference type="PROSITE" id="PS00237">
    <property type="entry name" value="G_PROTEIN_RECEP_F1_1"/>
    <property type="match status" value="1"/>
</dbReference>
<evidence type="ECO:0000256" key="11">
    <source>
        <dbReference type="RuleBase" id="RU000688"/>
    </source>
</evidence>